<dbReference type="PANTHER" id="PTHR30244:SF36">
    <property type="entry name" value="3-OXO-GLUCOSE-6-PHOSPHATE:GLUTAMATE AMINOTRANSFERASE"/>
    <property type="match status" value="1"/>
</dbReference>
<dbReference type="Pfam" id="PF01041">
    <property type="entry name" value="DegT_DnrJ_EryC1"/>
    <property type="match status" value="1"/>
</dbReference>
<gene>
    <name evidence="4" type="ORF">ABIE13_002970</name>
</gene>
<keyword evidence="4" id="KW-0808">Transferase</keyword>
<protein>
    <submittedName>
        <fullName evidence="4">Aminotransferase EvaB</fullName>
        <ecNumber evidence="4">2.6.1.-</ecNumber>
        <ecNumber evidence="4">2.6.1.106</ecNumber>
    </submittedName>
</protein>
<dbReference type="EC" id="2.6.1.-" evidence="4"/>
<name>A0ABV2Q9Z8_9BURK</name>
<sequence>MSAPAATMNVPLFCAASAGQGLDLPALLSEVVESQRYILGRHVQVFEEAFAAYLGVPHAIGVANGTDALEIAMRALKMGPGKRVLSVANSGFYASTAIRCLGAQPVYAEIDPNTLNLSPEALAKALAEQRIDAVVVTHLYGRLADMTLIAPMCREAGVALIEDCAQAHGARHAGRLAGAWGDVSCFSFYPTKNLGALGDGGALATRDAALAERLRALRQYGWGAKYEVAHEGGRNSRLDELQAAVLAAKLPLLDASNARRRAIAARYGAAFAHLPLQAPLADGEDYVAHLYVVRSARRDALRAHLASRGIASDVHYPVPDHRQPVLGSTQADVQLPLTELACAQVLTLPCFLGMTDEQVEHVIAAVLSFHDGMA</sequence>
<evidence type="ECO:0000256" key="1">
    <source>
        <dbReference type="ARBA" id="ARBA00022898"/>
    </source>
</evidence>
<dbReference type="EMBL" id="JBEPSH010000005">
    <property type="protein sequence ID" value="MET4577859.1"/>
    <property type="molecule type" value="Genomic_DNA"/>
</dbReference>
<evidence type="ECO:0000256" key="2">
    <source>
        <dbReference type="ARBA" id="ARBA00037999"/>
    </source>
</evidence>
<accession>A0ABV2Q9Z8</accession>
<dbReference type="InterPro" id="IPR000653">
    <property type="entry name" value="DegT/StrS_aminotransferase"/>
</dbReference>
<comment type="similarity">
    <text evidence="2 3">Belongs to the DegT/DnrJ/EryC1 family.</text>
</comment>
<organism evidence="4 5">
    <name type="scientific">Ottowia thiooxydans</name>
    <dbReference type="NCBI Taxonomy" id="219182"/>
    <lineage>
        <taxon>Bacteria</taxon>
        <taxon>Pseudomonadati</taxon>
        <taxon>Pseudomonadota</taxon>
        <taxon>Betaproteobacteria</taxon>
        <taxon>Burkholderiales</taxon>
        <taxon>Comamonadaceae</taxon>
        <taxon>Ottowia</taxon>
    </lineage>
</organism>
<evidence type="ECO:0000256" key="3">
    <source>
        <dbReference type="RuleBase" id="RU004508"/>
    </source>
</evidence>
<dbReference type="InterPro" id="IPR015422">
    <property type="entry name" value="PyrdxlP-dep_Trfase_small"/>
</dbReference>
<dbReference type="GO" id="GO:0008483">
    <property type="term" value="F:transaminase activity"/>
    <property type="evidence" value="ECO:0007669"/>
    <property type="project" value="UniProtKB-KW"/>
</dbReference>
<dbReference type="InterPro" id="IPR015421">
    <property type="entry name" value="PyrdxlP-dep_Trfase_major"/>
</dbReference>
<dbReference type="EC" id="2.6.1.106" evidence="4"/>
<evidence type="ECO:0000313" key="4">
    <source>
        <dbReference type="EMBL" id="MET4577859.1"/>
    </source>
</evidence>
<dbReference type="Gene3D" id="3.40.640.10">
    <property type="entry name" value="Type I PLP-dependent aspartate aminotransferase-like (Major domain)"/>
    <property type="match status" value="1"/>
</dbReference>
<dbReference type="Gene3D" id="3.90.1150.10">
    <property type="entry name" value="Aspartate Aminotransferase, domain 1"/>
    <property type="match status" value="1"/>
</dbReference>
<proteinExistence type="inferred from homology"/>
<keyword evidence="5" id="KW-1185">Reference proteome</keyword>
<dbReference type="Proteomes" id="UP001549320">
    <property type="component" value="Unassembled WGS sequence"/>
</dbReference>
<keyword evidence="4" id="KW-0032">Aminotransferase</keyword>
<dbReference type="PANTHER" id="PTHR30244">
    <property type="entry name" value="TRANSAMINASE"/>
    <property type="match status" value="1"/>
</dbReference>
<dbReference type="PIRSF" id="PIRSF000390">
    <property type="entry name" value="PLP_StrS"/>
    <property type="match status" value="1"/>
</dbReference>
<dbReference type="InterPro" id="IPR015424">
    <property type="entry name" value="PyrdxlP-dep_Trfase"/>
</dbReference>
<keyword evidence="1 3" id="KW-0663">Pyridoxal phosphate</keyword>
<reference evidence="4 5" key="1">
    <citation type="submission" date="2024-06" db="EMBL/GenBank/DDBJ databases">
        <title>Sorghum-associated microbial communities from plants grown in Nebraska, USA.</title>
        <authorList>
            <person name="Schachtman D."/>
        </authorList>
    </citation>
    <scope>NUCLEOTIDE SEQUENCE [LARGE SCALE GENOMIC DNA]</scope>
    <source>
        <strain evidence="4 5">2709</strain>
    </source>
</reference>
<dbReference type="SUPFAM" id="SSF53383">
    <property type="entry name" value="PLP-dependent transferases"/>
    <property type="match status" value="1"/>
</dbReference>
<comment type="caution">
    <text evidence="4">The sequence shown here is derived from an EMBL/GenBank/DDBJ whole genome shotgun (WGS) entry which is preliminary data.</text>
</comment>
<evidence type="ECO:0000313" key="5">
    <source>
        <dbReference type="Proteomes" id="UP001549320"/>
    </source>
</evidence>
<dbReference type="CDD" id="cd00616">
    <property type="entry name" value="AHBA_syn"/>
    <property type="match status" value="1"/>
</dbReference>